<dbReference type="InterPro" id="IPR001563">
    <property type="entry name" value="Peptidase_S10"/>
</dbReference>
<dbReference type="PANTHER" id="PTHR11802">
    <property type="entry name" value="SERINE PROTEASE FAMILY S10 SERINE CARBOXYPEPTIDASE"/>
    <property type="match status" value="1"/>
</dbReference>
<protein>
    <submittedName>
        <fullName evidence="7">Peptidase S10</fullName>
    </submittedName>
</protein>
<evidence type="ECO:0000313" key="7">
    <source>
        <dbReference type="EMBL" id="USI74374.1"/>
    </source>
</evidence>
<organism evidence="7 8">
    <name type="scientific">Sphingomonas morindae</name>
    <dbReference type="NCBI Taxonomy" id="1541170"/>
    <lineage>
        <taxon>Bacteria</taxon>
        <taxon>Pseudomonadati</taxon>
        <taxon>Pseudomonadota</taxon>
        <taxon>Alphaproteobacteria</taxon>
        <taxon>Sphingomonadales</taxon>
        <taxon>Sphingomonadaceae</taxon>
        <taxon>Sphingomonas</taxon>
    </lineage>
</organism>
<evidence type="ECO:0000256" key="5">
    <source>
        <dbReference type="ARBA" id="ARBA00023180"/>
    </source>
</evidence>
<dbReference type="PANTHER" id="PTHR11802:SF3">
    <property type="entry name" value="RETINOID-INDUCIBLE SERINE CARBOXYPEPTIDASE"/>
    <property type="match status" value="1"/>
</dbReference>
<name>A0ABY4XC21_9SPHN</name>
<dbReference type="InterPro" id="IPR018202">
    <property type="entry name" value="Ser_caboxypep_ser_AS"/>
</dbReference>
<keyword evidence="2" id="KW-0645">Protease</keyword>
<keyword evidence="8" id="KW-1185">Reference proteome</keyword>
<dbReference type="PROSITE" id="PS00131">
    <property type="entry name" value="CARBOXYPEPT_SER_SER"/>
    <property type="match status" value="1"/>
</dbReference>
<evidence type="ECO:0000256" key="3">
    <source>
        <dbReference type="ARBA" id="ARBA00022729"/>
    </source>
</evidence>
<evidence type="ECO:0000313" key="8">
    <source>
        <dbReference type="Proteomes" id="UP001056937"/>
    </source>
</evidence>
<dbReference type="Gene3D" id="3.40.50.1820">
    <property type="entry name" value="alpha/beta hydrolase"/>
    <property type="match status" value="1"/>
</dbReference>
<feature type="compositionally biased region" description="Low complexity" evidence="6">
    <location>
        <begin position="21"/>
        <end position="31"/>
    </location>
</feature>
<proteinExistence type="predicted"/>
<keyword evidence="5" id="KW-0325">Glycoprotein</keyword>
<dbReference type="RefSeq" id="WP_252168177.1">
    <property type="nucleotide sequence ID" value="NZ_CP084930.1"/>
</dbReference>
<accession>A0ABY4XC21</accession>
<evidence type="ECO:0000256" key="4">
    <source>
        <dbReference type="ARBA" id="ARBA00022801"/>
    </source>
</evidence>
<dbReference type="SUPFAM" id="SSF53474">
    <property type="entry name" value="alpha/beta-Hydrolases"/>
    <property type="match status" value="1"/>
</dbReference>
<gene>
    <name evidence="7" type="ORF">LHA26_07975</name>
</gene>
<evidence type="ECO:0000256" key="2">
    <source>
        <dbReference type="ARBA" id="ARBA00022670"/>
    </source>
</evidence>
<dbReference type="InterPro" id="IPR029058">
    <property type="entry name" value="AB_hydrolase_fold"/>
</dbReference>
<evidence type="ECO:0000256" key="6">
    <source>
        <dbReference type="SAM" id="MobiDB-lite"/>
    </source>
</evidence>
<keyword evidence="1" id="KW-0121">Carboxypeptidase</keyword>
<reference evidence="7" key="1">
    <citation type="journal article" date="2022" name="Toxins">
        <title>Genomic Analysis of Sphingopyxis sp. USTB-05 for Biodegrading Cyanobacterial Hepatotoxins.</title>
        <authorList>
            <person name="Liu C."/>
            <person name="Xu Q."/>
            <person name="Zhao Z."/>
            <person name="Zhang H."/>
            <person name="Liu X."/>
            <person name="Yin C."/>
            <person name="Liu Y."/>
            <person name="Yan H."/>
        </authorList>
    </citation>
    <scope>NUCLEOTIDE SEQUENCE</scope>
    <source>
        <strain evidence="7">NBD5</strain>
    </source>
</reference>
<dbReference type="Proteomes" id="UP001056937">
    <property type="component" value="Chromosome 1"/>
</dbReference>
<evidence type="ECO:0000256" key="1">
    <source>
        <dbReference type="ARBA" id="ARBA00022645"/>
    </source>
</evidence>
<dbReference type="EMBL" id="CP084930">
    <property type="protein sequence ID" value="USI74374.1"/>
    <property type="molecule type" value="Genomic_DNA"/>
</dbReference>
<feature type="region of interest" description="Disordered" evidence="6">
    <location>
        <begin position="21"/>
        <end position="40"/>
    </location>
</feature>
<keyword evidence="3" id="KW-0732">Signal</keyword>
<sequence length="498" mass="54316">MFALLATPVLAEKKTDAKAAEAQSAAATGEAPKPDLALPPFPADKSVRQSAVIAGKRIDYVATVGTIPVHDESGKLTGEVVFTAYTVPGRGADRPVTFAFNGGPGAASVYLNLGAIGPKVVPFGKAGDAPSDRPILRDNANSWLDFTDLVFIDPIGTGFSRSRLKPEDTKKAFYKADEDIHYLSRVVYDWLVTNKRLTSRKYLVGESYGGYRVPRLAYYLQSKMGVGLSGITMVSPYLDPPALGDRDALSPLPWMLSLPSMAAGHFEREGKTLTEAMMADVERYDRTEFVTDYLAGRRDKAATDRLSARVASLTGLDPALVRRLDGRIDISTYLREIRRDQGLVGSIYDSNVTAFDPFPASSEARYNDPLLDTLIAPTTSGMVDFVTNTVGWSVDARYNALSTEVNEAWDRDEKDSPVTDLRKAIAVDPKMAVTIVHGWDDLSCPYFASRLLIQQMPSFGAAERIKLHMYPGGHMFYARPDSGSALRRDILAAYGMGA</sequence>
<keyword evidence="4" id="KW-0378">Hydrolase</keyword>
<dbReference type="Pfam" id="PF00450">
    <property type="entry name" value="Peptidase_S10"/>
    <property type="match status" value="1"/>
</dbReference>